<feature type="domain" description="FRG" evidence="1">
    <location>
        <begin position="44"/>
        <end position="150"/>
    </location>
</feature>
<dbReference type="InterPro" id="IPR014966">
    <property type="entry name" value="FRG-dom"/>
</dbReference>
<accession>A0A2W7U6B5</accession>
<evidence type="ECO:0000259" key="1">
    <source>
        <dbReference type="SMART" id="SM00901"/>
    </source>
</evidence>
<evidence type="ECO:0000313" key="2">
    <source>
        <dbReference type="EMBL" id="PZX92789.1"/>
    </source>
</evidence>
<keyword evidence="3" id="KW-1185">Reference proteome</keyword>
<dbReference type="OrthoDB" id="9816036at2"/>
<dbReference type="Proteomes" id="UP000249177">
    <property type="component" value="Unassembled WGS sequence"/>
</dbReference>
<reference evidence="2 3" key="1">
    <citation type="submission" date="2018-06" db="EMBL/GenBank/DDBJ databases">
        <title>Flavobacterium sp IMCC34762, genome.</title>
        <authorList>
            <person name="Joung Y."/>
            <person name="Cho J."/>
            <person name="Song J."/>
        </authorList>
    </citation>
    <scope>NUCLEOTIDE SEQUENCE [LARGE SCALE GENOMIC DNA]</scope>
    <source>
        <strain evidence="2 3">IMCC34762</strain>
    </source>
</reference>
<gene>
    <name evidence="2" type="ORF">DOS84_13020</name>
</gene>
<sequence>MKLNMIPELIAKYQNSKITSINDLKPIISEIQNLRIYFDIMENYRGHSLESYQLNSGLARYNKTPSELSKIENDIYNKFYKLIKTKKDYIREPFTQDYEGYELKNKWYSLFQAQHIGLLTRLMDWSIDWRVALMFAVENENYFKKNGTLTIFLVPGDLLYHDRKIKEVSSKTDPFTNSIDMMINTPVYMLDDKFDYIGEKRIGRQNGRFWVQSIEKSVIPLNEQEEYKPLLLNLIIDGESKEKIKAELETMGYKIDWHYYRKDEDVDDEIKLINKVHLSKNWLYTLLYRILMLKKYIKWQKKK</sequence>
<name>A0A2W7U6B5_9FLAO</name>
<protein>
    <recommendedName>
        <fullName evidence="1">FRG domain-containing protein</fullName>
    </recommendedName>
</protein>
<proteinExistence type="predicted"/>
<dbReference type="EMBL" id="QKXH01000008">
    <property type="protein sequence ID" value="PZX92789.1"/>
    <property type="molecule type" value="Genomic_DNA"/>
</dbReference>
<comment type="caution">
    <text evidence="2">The sequence shown here is derived from an EMBL/GenBank/DDBJ whole genome shotgun (WGS) entry which is preliminary data.</text>
</comment>
<dbReference type="AlphaFoldDB" id="A0A2W7U6B5"/>
<dbReference type="Pfam" id="PF08867">
    <property type="entry name" value="FRG"/>
    <property type="match status" value="1"/>
</dbReference>
<evidence type="ECO:0000313" key="3">
    <source>
        <dbReference type="Proteomes" id="UP000249177"/>
    </source>
</evidence>
<dbReference type="SMART" id="SM00901">
    <property type="entry name" value="FRG"/>
    <property type="match status" value="1"/>
</dbReference>
<organism evidence="2 3">
    <name type="scientific">Flavobacterium aquariorum</name>
    <dbReference type="NCBI Taxonomy" id="2217670"/>
    <lineage>
        <taxon>Bacteria</taxon>
        <taxon>Pseudomonadati</taxon>
        <taxon>Bacteroidota</taxon>
        <taxon>Flavobacteriia</taxon>
        <taxon>Flavobacteriales</taxon>
        <taxon>Flavobacteriaceae</taxon>
        <taxon>Flavobacterium</taxon>
    </lineage>
</organism>